<evidence type="ECO:0008006" key="4">
    <source>
        <dbReference type="Google" id="ProtNLM"/>
    </source>
</evidence>
<sequence length="137" mass="14955">MEIPPDSHVRPIPVTASTNPNNTSSSGRDGRDVIATQKNSVTTNQADPPLATDKTTKPQDETAKPQLDEALAEKMAMYFQNVNRELKFQVDSEGGDPIVIIIDKESGDVIRQVPAQELLDINESLAKYPPVSLSQKV</sequence>
<dbReference type="AlphaFoldDB" id="A0A2T3INI6"/>
<comment type="caution">
    <text evidence="2">The sequence shown here is derived from an EMBL/GenBank/DDBJ whole genome shotgun (WGS) entry which is preliminary data.</text>
</comment>
<dbReference type="PANTHER" id="PTHR37166:SF1">
    <property type="entry name" value="PROTEIN FLAG"/>
    <property type="match status" value="1"/>
</dbReference>
<feature type="compositionally biased region" description="Basic and acidic residues" evidence="1">
    <location>
        <begin position="54"/>
        <end position="63"/>
    </location>
</feature>
<dbReference type="Pfam" id="PF03646">
    <property type="entry name" value="FlaG"/>
    <property type="match status" value="1"/>
</dbReference>
<feature type="compositionally biased region" description="Low complexity" evidence="1">
    <location>
        <begin position="15"/>
        <end position="26"/>
    </location>
</feature>
<dbReference type="Proteomes" id="UP000241222">
    <property type="component" value="Unassembled WGS sequence"/>
</dbReference>
<dbReference type="SUPFAM" id="SSF160214">
    <property type="entry name" value="FlaG-like"/>
    <property type="match status" value="1"/>
</dbReference>
<dbReference type="InterPro" id="IPR005186">
    <property type="entry name" value="FlaG"/>
</dbReference>
<keyword evidence="3" id="KW-1185">Reference proteome</keyword>
<gene>
    <name evidence="2" type="ORF">C9I99_24515</name>
</gene>
<dbReference type="Gene3D" id="3.30.160.170">
    <property type="entry name" value="FlaG-like"/>
    <property type="match status" value="1"/>
</dbReference>
<name>A0A2T3INI6_9GAMM</name>
<dbReference type="RefSeq" id="WP_107351459.1">
    <property type="nucleotide sequence ID" value="NZ_PYMH01000018.1"/>
</dbReference>
<evidence type="ECO:0000313" key="2">
    <source>
        <dbReference type="EMBL" id="PSU29900.1"/>
    </source>
</evidence>
<accession>A0A2T3INI6</accession>
<reference evidence="2 3" key="1">
    <citation type="submission" date="2018-03" db="EMBL/GenBank/DDBJ databases">
        <title>Whole genome sequencing of Histamine producing bacteria.</title>
        <authorList>
            <person name="Butler K."/>
        </authorList>
    </citation>
    <scope>NUCLEOTIDE SEQUENCE [LARGE SCALE GENOMIC DNA]</scope>
    <source>
        <strain evidence="2 3">JCM 13586</strain>
    </source>
</reference>
<evidence type="ECO:0000256" key="1">
    <source>
        <dbReference type="SAM" id="MobiDB-lite"/>
    </source>
</evidence>
<feature type="compositionally biased region" description="Polar residues" evidence="1">
    <location>
        <begin position="36"/>
        <end position="46"/>
    </location>
</feature>
<dbReference type="InterPro" id="IPR035924">
    <property type="entry name" value="FlaG-like_sf"/>
</dbReference>
<dbReference type="PANTHER" id="PTHR37166">
    <property type="entry name" value="PROTEIN FLAG"/>
    <property type="match status" value="1"/>
</dbReference>
<dbReference type="OrthoDB" id="5741693at2"/>
<protein>
    <recommendedName>
        <fullName evidence="4">Flagellar biosynthesis protein FlaG</fullName>
    </recommendedName>
</protein>
<proteinExistence type="predicted"/>
<organism evidence="2 3">
    <name type="scientific">Photobacterium lutimaris</name>
    <dbReference type="NCBI Taxonomy" id="388278"/>
    <lineage>
        <taxon>Bacteria</taxon>
        <taxon>Pseudomonadati</taxon>
        <taxon>Pseudomonadota</taxon>
        <taxon>Gammaproteobacteria</taxon>
        <taxon>Vibrionales</taxon>
        <taxon>Vibrionaceae</taxon>
        <taxon>Photobacterium</taxon>
    </lineage>
</organism>
<evidence type="ECO:0000313" key="3">
    <source>
        <dbReference type="Proteomes" id="UP000241222"/>
    </source>
</evidence>
<feature type="region of interest" description="Disordered" evidence="1">
    <location>
        <begin position="1"/>
        <end position="63"/>
    </location>
</feature>
<dbReference type="EMBL" id="PYMH01000018">
    <property type="protein sequence ID" value="PSU29900.1"/>
    <property type="molecule type" value="Genomic_DNA"/>
</dbReference>